<dbReference type="HOGENOM" id="CLU_634867_0_0_1"/>
<evidence type="ECO:0000313" key="2">
    <source>
        <dbReference type="EMBL" id="KIJ46026.1"/>
    </source>
</evidence>
<evidence type="ECO:0000313" key="3">
    <source>
        <dbReference type="Proteomes" id="UP000054279"/>
    </source>
</evidence>
<name>A0A0C9W430_SPHS4</name>
<feature type="compositionally biased region" description="Polar residues" evidence="1">
    <location>
        <begin position="370"/>
        <end position="379"/>
    </location>
</feature>
<organism evidence="2 3">
    <name type="scientific">Sphaerobolus stellatus (strain SS14)</name>
    <dbReference type="NCBI Taxonomy" id="990650"/>
    <lineage>
        <taxon>Eukaryota</taxon>
        <taxon>Fungi</taxon>
        <taxon>Dikarya</taxon>
        <taxon>Basidiomycota</taxon>
        <taxon>Agaricomycotina</taxon>
        <taxon>Agaricomycetes</taxon>
        <taxon>Phallomycetidae</taxon>
        <taxon>Geastrales</taxon>
        <taxon>Sphaerobolaceae</taxon>
        <taxon>Sphaerobolus</taxon>
    </lineage>
</organism>
<gene>
    <name evidence="2" type="ORF">M422DRAFT_250452</name>
</gene>
<protein>
    <submittedName>
        <fullName evidence="2">Uncharacterized protein</fullName>
    </submittedName>
</protein>
<proteinExistence type="predicted"/>
<dbReference type="EMBL" id="KN837109">
    <property type="protein sequence ID" value="KIJ46026.1"/>
    <property type="molecule type" value="Genomic_DNA"/>
</dbReference>
<feature type="compositionally biased region" description="Low complexity" evidence="1">
    <location>
        <begin position="350"/>
        <end position="361"/>
    </location>
</feature>
<keyword evidence="3" id="KW-1185">Reference proteome</keyword>
<reference evidence="2 3" key="1">
    <citation type="submission" date="2014-06" db="EMBL/GenBank/DDBJ databases">
        <title>Evolutionary Origins and Diversification of the Mycorrhizal Mutualists.</title>
        <authorList>
            <consortium name="DOE Joint Genome Institute"/>
            <consortium name="Mycorrhizal Genomics Consortium"/>
            <person name="Kohler A."/>
            <person name="Kuo A."/>
            <person name="Nagy L.G."/>
            <person name="Floudas D."/>
            <person name="Copeland A."/>
            <person name="Barry K.W."/>
            <person name="Cichocki N."/>
            <person name="Veneault-Fourrey C."/>
            <person name="LaButti K."/>
            <person name="Lindquist E.A."/>
            <person name="Lipzen A."/>
            <person name="Lundell T."/>
            <person name="Morin E."/>
            <person name="Murat C."/>
            <person name="Riley R."/>
            <person name="Ohm R."/>
            <person name="Sun H."/>
            <person name="Tunlid A."/>
            <person name="Henrissat B."/>
            <person name="Grigoriev I.V."/>
            <person name="Hibbett D.S."/>
            <person name="Martin F."/>
        </authorList>
    </citation>
    <scope>NUCLEOTIDE SEQUENCE [LARGE SCALE GENOMIC DNA]</scope>
    <source>
        <strain evidence="2 3">SS14</strain>
    </source>
</reference>
<accession>A0A0C9W430</accession>
<dbReference type="AlphaFoldDB" id="A0A0C9W430"/>
<sequence length="432" mass="47806">MSPRLGNGKHDSTAPICIFSEGRMGLPETTRTTQCKWTAWREPGRELFVTILEAHYQRRLSTPSSSLSSSTMRFTPRIPSNCDPICLEQLNIVSGATRTCLTQPSHIAPTSPVSQGEWLSSEGFTFNLNANVSLLPADSLRHVPSPSTIAITDDQWLLWSTFNFNNLVQAPAATFNDFPLSTPMSPEEGLMHATVSNWSSTSALHPETTYQEYPWYPPHNTHIYHPEYGQNVVHNDNFNVDGSWRMGQANQPTYYAGNEYPGLAAALPVTPTTDTTTYSQDPFNLNACYESSLPNGIHSEYETTPTYCTCFESCYCNQLHLIHEIAKQACYAPESQCSYQFASQHTWSDSSRFGSPESSSSAILGPYTPEINSSPSPDITGSIPANYGSDRMLTSGDGHERVRNCTPQADCQIPENYPNLSRPQLTSNDPVS</sequence>
<feature type="region of interest" description="Disordered" evidence="1">
    <location>
        <begin position="350"/>
        <end position="432"/>
    </location>
</feature>
<evidence type="ECO:0000256" key="1">
    <source>
        <dbReference type="SAM" id="MobiDB-lite"/>
    </source>
</evidence>
<feature type="compositionally biased region" description="Polar residues" evidence="1">
    <location>
        <begin position="418"/>
        <end position="432"/>
    </location>
</feature>
<dbReference type="Proteomes" id="UP000054279">
    <property type="component" value="Unassembled WGS sequence"/>
</dbReference>